<evidence type="ECO:0000313" key="3">
    <source>
        <dbReference type="Proteomes" id="UP000236754"/>
    </source>
</evidence>
<dbReference type="RefSeq" id="WP_103884672.1">
    <property type="nucleotide sequence ID" value="NZ_FNVU01000002.1"/>
</dbReference>
<keyword evidence="3" id="KW-1185">Reference proteome</keyword>
<proteinExistence type="predicted"/>
<evidence type="ECO:0008006" key="4">
    <source>
        <dbReference type="Google" id="ProtNLM"/>
    </source>
</evidence>
<dbReference type="SUPFAM" id="SSF53850">
    <property type="entry name" value="Periplasmic binding protein-like II"/>
    <property type="match status" value="1"/>
</dbReference>
<dbReference type="AlphaFoldDB" id="A0A1H5W679"/>
<feature type="signal peptide" evidence="1">
    <location>
        <begin position="1"/>
        <end position="29"/>
    </location>
</feature>
<keyword evidence="1" id="KW-0732">Signal</keyword>
<evidence type="ECO:0000256" key="1">
    <source>
        <dbReference type="SAM" id="SignalP"/>
    </source>
</evidence>
<organism evidence="2 3">
    <name type="scientific">Actinacidiphila yanglinensis</name>
    <dbReference type="NCBI Taxonomy" id="310779"/>
    <lineage>
        <taxon>Bacteria</taxon>
        <taxon>Bacillati</taxon>
        <taxon>Actinomycetota</taxon>
        <taxon>Actinomycetes</taxon>
        <taxon>Kitasatosporales</taxon>
        <taxon>Streptomycetaceae</taxon>
        <taxon>Actinacidiphila</taxon>
    </lineage>
</organism>
<protein>
    <recommendedName>
        <fullName evidence="4">ABC-type phosphate transport system, substrate-binding protein</fullName>
    </recommendedName>
</protein>
<reference evidence="2 3" key="1">
    <citation type="submission" date="2016-10" db="EMBL/GenBank/DDBJ databases">
        <authorList>
            <person name="de Groot N.N."/>
        </authorList>
    </citation>
    <scope>NUCLEOTIDE SEQUENCE [LARGE SCALE GENOMIC DNA]</scope>
    <source>
        <strain evidence="2 3">CGMCC 4.2023</strain>
    </source>
</reference>
<evidence type="ECO:0000313" key="2">
    <source>
        <dbReference type="EMBL" id="SEF94736.1"/>
    </source>
</evidence>
<sequence length="367" mass="37458">MNVKLAKRAAVAAGVAALSFGLAMPAAQADPGSDPVTGSNFRELVGVGSDTTQDVMNGLGAVVQDPDADPASLLIGSYDAVDPSTGAVHGTITTRAGHAAVQRPNGSAEGVNALAADINSGANNFDFARSSSKPTLPASSGISGTWVPFALDAVTVAVSGTSTLPANFSLQDLTRAYNCQDPATGNALPSGQFPVIGGVTVHPLVPQAGSGTRKFWASTLGFNATTLPSCVKDTDKDGVAVEEHDGGSLKRTVAANGSEDIAPFSIAQYIAQTNSAQTGVRDRRHGAQLRSINNAAPIISGALNDQFPVHRNVYNVFQTSRLTEPDIAQAFVGSTSDVCANSDVIKEFGFGTISDCGDVSLTGALQL</sequence>
<dbReference type="Gene3D" id="3.40.190.10">
    <property type="entry name" value="Periplasmic binding protein-like II"/>
    <property type="match status" value="2"/>
</dbReference>
<dbReference type="OrthoDB" id="3636760at2"/>
<feature type="chain" id="PRO_5009287924" description="ABC-type phosphate transport system, substrate-binding protein" evidence="1">
    <location>
        <begin position="30"/>
        <end position="367"/>
    </location>
</feature>
<name>A0A1H5W679_9ACTN</name>
<dbReference type="Proteomes" id="UP000236754">
    <property type="component" value="Unassembled WGS sequence"/>
</dbReference>
<accession>A0A1H5W679</accession>
<dbReference type="EMBL" id="FNVU01000002">
    <property type="protein sequence ID" value="SEF94736.1"/>
    <property type="molecule type" value="Genomic_DNA"/>
</dbReference>
<gene>
    <name evidence="2" type="ORF">SAMN05216223_102566</name>
</gene>